<dbReference type="PANTHER" id="PTHR43289">
    <property type="entry name" value="MITOGEN-ACTIVATED PROTEIN KINASE KINASE KINASE 20-RELATED"/>
    <property type="match status" value="1"/>
</dbReference>
<dbReference type="PATRIC" id="fig|307121.4.peg.6669"/>
<organism evidence="8 9">
    <name type="scientific">Micromonospora krabiensis</name>
    <dbReference type="NCBI Taxonomy" id="307121"/>
    <lineage>
        <taxon>Bacteria</taxon>
        <taxon>Bacillati</taxon>
        <taxon>Actinomycetota</taxon>
        <taxon>Actinomycetes</taxon>
        <taxon>Micromonosporales</taxon>
        <taxon>Micromonosporaceae</taxon>
        <taxon>Micromonospora</taxon>
    </lineage>
</organism>
<dbReference type="SMART" id="SM00220">
    <property type="entry name" value="S_TKc"/>
    <property type="match status" value="1"/>
</dbReference>
<dbReference type="EMBL" id="LT598496">
    <property type="protein sequence ID" value="SBV30937.1"/>
    <property type="molecule type" value="Genomic_DNA"/>
</dbReference>
<keyword evidence="3 8" id="KW-0418">Kinase</keyword>
<dbReference type="CDD" id="cd14014">
    <property type="entry name" value="STKc_PknB_like"/>
    <property type="match status" value="1"/>
</dbReference>
<dbReference type="SUPFAM" id="SSF56112">
    <property type="entry name" value="Protein kinase-like (PK-like)"/>
    <property type="match status" value="1"/>
</dbReference>
<keyword evidence="1" id="KW-0808">Transferase</keyword>
<evidence type="ECO:0000256" key="6">
    <source>
        <dbReference type="SAM" id="MobiDB-lite"/>
    </source>
</evidence>
<dbReference type="GO" id="GO:0005524">
    <property type="term" value="F:ATP binding"/>
    <property type="evidence" value="ECO:0007669"/>
    <property type="project" value="UniProtKB-UniRule"/>
</dbReference>
<dbReference type="InterPro" id="IPR017441">
    <property type="entry name" value="Protein_kinase_ATP_BS"/>
</dbReference>
<keyword evidence="8" id="KW-0723">Serine/threonine-protein kinase</keyword>
<keyword evidence="4 5" id="KW-0067">ATP-binding</keyword>
<evidence type="ECO:0000256" key="4">
    <source>
        <dbReference type="ARBA" id="ARBA00022840"/>
    </source>
</evidence>
<gene>
    <name evidence="8" type="ORF">GA0070620_6544</name>
</gene>
<dbReference type="InterPro" id="IPR011009">
    <property type="entry name" value="Kinase-like_dom_sf"/>
</dbReference>
<dbReference type="Gene3D" id="1.10.510.10">
    <property type="entry name" value="Transferase(Phosphotransferase) domain 1"/>
    <property type="match status" value="1"/>
</dbReference>
<keyword evidence="2 5" id="KW-0547">Nucleotide-binding</keyword>
<feature type="region of interest" description="Disordered" evidence="6">
    <location>
        <begin position="323"/>
        <end position="403"/>
    </location>
</feature>
<reference evidence="9" key="1">
    <citation type="submission" date="2016-06" db="EMBL/GenBank/DDBJ databases">
        <authorList>
            <person name="Varghese N."/>
        </authorList>
    </citation>
    <scope>NUCLEOTIDE SEQUENCE [LARGE SCALE GENOMIC DNA]</scope>
    <source>
        <strain evidence="9">DSM 45344</strain>
    </source>
</reference>
<dbReference type="GO" id="GO:0004674">
    <property type="term" value="F:protein serine/threonine kinase activity"/>
    <property type="evidence" value="ECO:0007669"/>
    <property type="project" value="UniProtKB-KW"/>
</dbReference>
<feature type="compositionally biased region" description="Basic and acidic residues" evidence="6">
    <location>
        <begin position="343"/>
        <end position="357"/>
    </location>
</feature>
<evidence type="ECO:0000313" key="8">
    <source>
        <dbReference type="EMBL" id="SBV30937.1"/>
    </source>
</evidence>
<dbReference type="PANTHER" id="PTHR43289:SF34">
    <property type="entry name" value="SERINE_THREONINE-PROTEIN KINASE YBDM-RELATED"/>
    <property type="match status" value="1"/>
</dbReference>
<evidence type="ECO:0000313" key="9">
    <source>
        <dbReference type="Proteomes" id="UP000199393"/>
    </source>
</evidence>
<protein>
    <submittedName>
        <fullName evidence="8">Serine/threonine protein kinase</fullName>
    </submittedName>
</protein>
<evidence type="ECO:0000256" key="1">
    <source>
        <dbReference type="ARBA" id="ARBA00022679"/>
    </source>
</evidence>
<dbReference type="Pfam" id="PF00069">
    <property type="entry name" value="Pkinase"/>
    <property type="match status" value="1"/>
</dbReference>
<dbReference type="Gene3D" id="3.30.200.20">
    <property type="entry name" value="Phosphorylase Kinase, domain 1"/>
    <property type="match status" value="1"/>
</dbReference>
<feature type="binding site" evidence="5">
    <location>
        <position position="46"/>
    </location>
    <ligand>
        <name>ATP</name>
        <dbReference type="ChEBI" id="CHEBI:30616"/>
    </ligand>
</feature>
<dbReference type="PROSITE" id="PS00107">
    <property type="entry name" value="PROTEIN_KINASE_ATP"/>
    <property type="match status" value="1"/>
</dbReference>
<dbReference type="STRING" id="307121.GA0070620_6544"/>
<evidence type="ECO:0000256" key="5">
    <source>
        <dbReference type="PROSITE-ProRule" id="PRU10141"/>
    </source>
</evidence>
<keyword evidence="9" id="KW-1185">Reference proteome</keyword>
<feature type="domain" description="Protein kinase" evidence="7">
    <location>
        <begin position="18"/>
        <end position="275"/>
    </location>
</feature>
<evidence type="ECO:0000256" key="2">
    <source>
        <dbReference type="ARBA" id="ARBA00022741"/>
    </source>
</evidence>
<evidence type="ECO:0000259" key="7">
    <source>
        <dbReference type="PROSITE" id="PS50011"/>
    </source>
</evidence>
<dbReference type="InterPro" id="IPR008271">
    <property type="entry name" value="Ser/Thr_kinase_AS"/>
</dbReference>
<dbReference type="Proteomes" id="UP000199393">
    <property type="component" value="Chromosome I"/>
</dbReference>
<dbReference type="AlphaFoldDB" id="A0A1C3NEC5"/>
<sequence length="403" mass="42322">MGRHELYMEDNPAQIGRYTVARRLGSGGMGEVFLAYSPAGSPVAVKVIRSDRLDEATRARFEREALIARTVIGTNRVARFLDADPYARRPWLAMEYVAGATLLDHVDSEGVLPLPLVASLGALLAEGLAAVHDAGLLHRDLKPQNIILGVDGPMIIDFGLAALVDASQDSLSQPGMIIGTVRCMPPEQAGGNPRVTPAADVYALGTVLLYAAAGHYPYDGPKWQAIAAQVTNPQVVPDLSGVPAALLPLIASMLTHEPQDRPTVAAVAATCAGLVGDAGLTPADARWALVACTAGRSPASAAHRLSPSIAARLAELLAATDDIDRSPLDGPPPAPADEPAAPQDRDGKPAETDRQTPERTAPVEPSAVPSGRTPTPRRRPGRPPASSRVADDLRRQYGVQISL</sequence>
<dbReference type="InterPro" id="IPR000719">
    <property type="entry name" value="Prot_kinase_dom"/>
</dbReference>
<proteinExistence type="predicted"/>
<evidence type="ECO:0000256" key="3">
    <source>
        <dbReference type="ARBA" id="ARBA00022777"/>
    </source>
</evidence>
<accession>A0A1C3NEC5</accession>
<dbReference type="PROSITE" id="PS50011">
    <property type="entry name" value="PROTEIN_KINASE_DOM"/>
    <property type="match status" value="1"/>
</dbReference>
<name>A0A1C3NEC5_9ACTN</name>
<dbReference type="PROSITE" id="PS00108">
    <property type="entry name" value="PROTEIN_KINASE_ST"/>
    <property type="match status" value="1"/>
</dbReference>